<dbReference type="PANTHER" id="PTHR30043">
    <property type="entry name" value="PHOSPHONATES TRANSPORT SYSTEM PERMEASE PROTEIN"/>
    <property type="match status" value="1"/>
</dbReference>
<dbReference type="PROSITE" id="PS50928">
    <property type="entry name" value="ABC_TM1"/>
    <property type="match status" value="1"/>
</dbReference>
<dbReference type="SUPFAM" id="SSF161098">
    <property type="entry name" value="MetI-like"/>
    <property type="match status" value="1"/>
</dbReference>
<dbReference type="Proteomes" id="UP001597186">
    <property type="component" value="Unassembled WGS sequence"/>
</dbReference>
<keyword evidence="3 6" id="KW-0812">Transmembrane</keyword>
<feature type="transmembrane region" description="Helical" evidence="6">
    <location>
        <begin position="57"/>
        <end position="77"/>
    </location>
</feature>
<evidence type="ECO:0000313" key="8">
    <source>
        <dbReference type="EMBL" id="MFD1508052.1"/>
    </source>
</evidence>
<evidence type="ECO:0000256" key="1">
    <source>
        <dbReference type="ARBA" id="ARBA00004651"/>
    </source>
</evidence>
<evidence type="ECO:0000256" key="6">
    <source>
        <dbReference type="RuleBase" id="RU363032"/>
    </source>
</evidence>
<dbReference type="InterPro" id="IPR005769">
    <property type="entry name" value="PhnE/PtxC"/>
</dbReference>
<reference evidence="9" key="1">
    <citation type="journal article" date="2019" name="Int. J. Syst. Evol. Microbiol.">
        <title>The Global Catalogue of Microorganisms (GCM) 10K type strain sequencing project: providing services to taxonomists for standard genome sequencing and annotation.</title>
        <authorList>
            <consortium name="The Broad Institute Genomics Platform"/>
            <consortium name="The Broad Institute Genome Sequencing Center for Infectious Disease"/>
            <person name="Wu L."/>
            <person name="Ma J."/>
        </authorList>
    </citation>
    <scope>NUCLEOTIDE SEQUENCE [LARGE SCALE GENOMIC DNA]</scope>
    <source>
        <strain evidence="9">CGMCC 1.12477</strain>
    </source>
</reference>
<keyword evidence="9" id="KW-1185">Reference proteome</keyword>
<accession>A0ABW4ECV8</accession>
<comment type="caution">
    <text evidence="8">The sequence shown here is derived from an EMBL/GenBank/DDBJ whole genome shotgun (WGS) entry which is preliminary data.</text>
</comment>
<feature type="transmembrane region" description="Helical" evidence="6">
    <location>
        <begin position="218"/>
        <end position="239"/>
    </location>
</feature>
<name>A0ABW4ECV8_9RHOB</name>
<dbReference type="Gene3D" id="1.10.3720.10">
    <property type="entry name" value="MetI-like"/>
    <property type="match status" value="1"/>
</dbReference>
<feature type="transmembrane region" description="Helical" evidence="6">
    <location>
        <begin position="245"/>
        <end position="264"/>
    </location>
</feature>
<comment type="subcellular location">
    <subcellularLocation>
        <location evidence="1 6">Cell membrane</location>
        <topology evidence="1 6">Multi-pass membrane protein</topology>
    </subcellularLocation>
</comment>
<comment type="similarity">
    <text evidence="6">Belongs to the binding-protein-dependent transport system permease family.</text>
</comment>
<feature type="transmembrane region" description="Helical" evidence="6">
    <location>
        <begin position="83"/>
        <end position="106"/>
    </location>
</feature>
<feature type="domain" description="ABC transmembrane type-1" evidence="7">
    <location>
        <begin position="80"/>
        <end position="263"/>
    </location>
</feature>
<dbReference type="RefSeq" id="WP_379912290.1">
    <property type="nucleotide sequence ID" value="NZ_JBHUDD010000005.1"/>
</dbReference>
<evidence type="ECO:0000256" key="2">
    <source>
        <dbReference type="ARBA" id="ARBA00022448"/>
    </source>
</evidence>
<dbReference type="CDD" id="cd06261">
    <property type="entry name" value="TM_PBP2"/>
    <property type="match status" value="1"/>
</dbReference>
<dbReference type="InterPro" id="IPR000515">
    <property type="entry name" value="MetI-like"/>
</dbReference>
<evidence type="ECO:0000256" key="4">
    <source>
        <dbReference type="ARBA" id="ARBA00022989"/>
    </source>
</evidence>
<dbReference type="EMBL" id="JBHUDD010000005">
    <property type="protein sequence ID" value="MFD1508052.1"/>
    <property type="molecule type" value="Genomic_DNA"/>
</dbReference>
<evidence type="ECO:0000259" key="7">
    <source>
        <dbReference type="PROSITE" id="PS50928"/>
    </source>
</evidence>
<keyword evidence="2 6" id="KW-0813">Transport</keyword>
<evidence type="ECO:0000256" key="5">
    <source>
        <dbReference type="ARBA" id="ARBA00023136"/>
    </source>
</evidence>
<dbReference type="NCBIfam" id="TIGR01097">
    <property type="entry name" value="PhnE"/>
    <property type="match status" value="1"/>
</dbReference>
<proteinExistence type="inferred from homology"/>
<sequence length="271" mass="29169">MTRIAAARAACPDAFVDRDWRWYARIAAGAVLVVVFFWGLSVLGFSLERLARGLARLGGVAAMMMPPTSGGLAWTYVKAVAETVAMAFIGTLVASIVAVPLGFLGAKNTMPLGPLRFFTRRSFDVVRGLDSLIWAIVFVSVIGLGPFAGILAIAVNDTGVLAKLYAEAIENADADQSRGVRATGAGRLQVMRFSILPQVLPVFLSNTLYFFESNVRSATILGVVGAGGIGFYLMDRILINAWPQVAFIIILILITVGVIDALSYRIRRRLI</sequence>
<protein>
    <submittedName>
        <fullName evidence="8">Phosphonate ABC transporter, permease protein PhnE</fullName>
    </submittedName>
</protein>
<organism evidence="8 9">
    <name type="scientific">Lacimonas salitolerans</name>
    <dbReference type="NCBI Taxonomy" id="1323750"/>
    <lineage>
        <taxon>Bacteria</taxon>
        <taxon>Pseudomonadati</taxon>
        <taxon>Pseudomonadota</taxon>
        <taxon>Alphaproteobacteria</taxon>
        <taxon>Rhodobacterales</taxon>
        <taxon>Paracoccaceae</taxon>
        <taxon>Lacimonas</taxon>
    </lineage>
</organism>
<evidence type="ECO:0000313" key="9">
    <source>
        <dbReference type="Proteomes" id="UP001597186"/>
    </source>
</evidence>
<feature type="transmembrane region" description="Helical" evidence="6">
    <location>
        <begin position="131"/>
        <end position="155"/>
    </location>
</feature>
<keyword evidence="5 6" id="KW-0472">Membrane</keyword>
<evidence type="ECO:0000256" key="3">
    <source>
        <dbReference type="ARBA" id="ARBA00022692"/>
    </source>
</evidence>
<dbReference type="InterPro" id="IPR035906">
    <property type="entry name" value="MetI-like_sf"/>
</dbReference>
<keyword evidence="4 6" id="KW-1133">Transmembrane helix</keyword>
<feature type="transmembrane region" description="Helical" evidence="6">
    <location>
        <begin position="22"/>
        <end position="45"/>
    </location>
</feature>
<gene>
    <name evidence="8" type="primary">phnE</name>
    <name evidence="8" type="ORF">ACFTOW_01330</name>
</gene>
<dbReference type="Pfam" id="PF00528">
    <property type="entry name" value="BPD_transp_1"/>
    <property type="match status" value="1"/>
</dbReference>
<dbReference type="PANTHER" id="PTHR30043:SF9">
    <property type="entry name" value="PHOSPHONATES TRANSPORT SYSTEM PERMEASE PROTEIN"/>
    <property type="match status" value="1"/>
</dbReference>